<dbReference type="PANTHER" id="PTHR22550">
    <property type="entry name" value="SPORE GERMINATION PROTEIN"/>
    <property type="match status" value="1"/>
</dbReference>
<accession>A0A511QV15</accession>
<evidence type="ECO:0000256" key="2">
    <source>
        <dbReference type="ARBA" id="ARBA00022692"/>
    </source>
</evidence>
<gene>
    <name evidence="7" type="ORF">VSU01S_34450</name>
</gene>
<dbReference type="EMBL" id="BJXK01000019">
    <property type="protein sequence ID" value="GEM81200.1"/>
    <property type="molecule type" value="Genomic_DNA"/>
</dbReference>
<dbReference type="SUPFAM" id="SSF53300">
    <property type="entry name" value="vWA-like"/>
    <property type="match status" value="1"/>
</dbReference>
<evidence type="ECO:0000313" key="7">
    <source>
        <dbReference type="EMBL" id="GEM81200.1"/>
    </source>
</evidence>
<protein>
    <submittedName>
        <fullName evidence="7">Membrane protein</fullName>
    </submittedName>
</protein>
<keyword evidence="4 5" id="KW-0472">Membrane</keyword>
<organism evidence="7 8">
    <name type="scientific">Vibrio superstes NBRC 103154</name>
    <dbReference type="NCBI Taxonomy" id="1219062"/>
    <lineage>
        <taxon>Bacteria</taxon>
        <taxon>Pseudomonadati</taxon>
        <taxon>Pseudomonadota</taxon>
        <taxon>Gammaproteobacteria</taxon>
        <taxon>Vibrionales</taxon>
        <taxon>Vibrionaceae</taxon>
        <taxon>Vibrio</taxon>
    </lineage>
</organism>
<proteinExistence type="predicted"/>
<keyword evidence="2 5" id="KW-0812">Transmembrane</keyword>
<dbReference type="SMART" id="SM00327">
    <property type="entry name" value="VWA"/>
    <property type="match status" value="1"/>
</dbReference>
<comment type="caution">
    <text evidence="7">The sequence shown here is derived from an EMBL/GenBank/DDBJ whole genome shotgun (WGS) entry which is preliminary data.</text>
</comment>
<evidence type="ECO:0000256" key="4">
    <source>
        <dbReference type="ARBA" id="ARBA00023136"/>
    </source>
</evidence>
<dbReference type="InterPro" id="IPR002035">
    <property type="entry name" value="VWF_A"/>
</dbReference>
<dbReference type="PROSITE" id="PS50234">
    <property type="entry name" value="VWFA"/>
    <property type="match status" value="1"/>
</dbReference>
<feature type="transmembrane region" description="Helical" evidence="5">
    <location>
        <begin position="298"/>
        <end position="320"/>
    </location>
</feature>
<evidence type="ECO:0000256" key="3">
    <source>
        <dbReference type="ARBA" id="ARBA00022989"/>
    </source>
</evidence>
<dbReference type="RefSeq" id="WP_119008349.1">
    <property type="nucleotide sequence ID" value="NZ_BJXK01000019.1"/>
</dbReference>
<name>A0A511QV15_9VIBR</name>
<dbReference type="PANTHER" id="PTHR22550:SF5">
    <property type="entry name" value="LEUCINE ZIPPER PROTEIN 4"/>
    <property type="match status" value="1"/>
</dbReference>
<evidence type="ECO:0000256" key="1">
    <source>
        <dbReference type="ARBA" id="ARBA00022475"/>
    </source>
</evidence>
<evidence type="ECO:0000256" key="5">
    <source>
        <dbReference type="SAM" id="Phobius"/>
    </source>
</evidence>
<dbReference type="AlphaFoldDB" id="A0A511QV15"/>
<keyword evidence="3 5" id="KW-1133">Transmembrane helix</keyword>
<evidence type="ECO:0000313" key="8">
    <source>
        <dbReference type="Proteomes" id="UP000321113"/>
    </source>
</evidence>
<feature type="transmembrane region" description="Helical" evidence="5">
    <location>
        <begin position="63"/>
        <end position="82"/>
    </location>
</feature>
<dbReference type="Proteomes" id="UP000321113">
    <property type="component" value="Unassembled WGS sequence"/>
</dbReference>
<keyword evidence="8" id="KW-1185">Reference proteome</keyword>
<evidence type="ECO:0000259" key="6">
    <source>
        <dbReference type="PROSITE" id="PS50234"/>
    </source>
</evidence>
<sequence>MTLLSPWWLLLGLLAPVVYFGLPAYRQSDIAVRASFFQKIVNTTGKQAQKSSFVPRSNKIQKASLIVAWCVLVLCAAQPVLLGNKVVQQKTARDLMVALDLSKSMNKEDFPIENGQLSSRWEALQGLMQKFAANREGDRLGLIAFGTGAYLQVPFTDQPSTWTQVVESLSTEIAGPATAIGDAIGLSIRAFDGSSAPQKVLILVTDGSDTSSQLPPIEAAKVAKTRDVKIYTIAMGNPATQDDNAKVDVDTLKQVSALTGGKSFLAMNKGALDAVLVQINQIEQSHYQQSSYQPYIYLYPYILMTLIGYYFVMWFGLSVYEWKARRSNA</sequence>
<dbReference type="Pfam" id="PF00092">
    <property type="entry name" value="VWA"/>
    <property type="match status" value="1"/>
</dbReference>
<feature type="transmembrane region" description="Helical" evidence="5">
    <location>
        <begin position="6"/>
        <end position="25"/>
    </location>
</feature>
<reference evidence="7 8" key="1">
    <citation type="submission" date="2019-07" db="EMBL/GenBank/DDBJ databases">
        <title>Whole genome shotgun sequence of Vibrio superstes NBRC 103154.</title>
        <authorList>
            <person name="Hosoyama A."/>
            <person name="Uohara A."/>
            <person name="Ohji S."/>
            <person name="Ichikawa N."/>
        </authorList>
    </citation>
    <scope>NUCLEOTIDE SEQUENCE [LARGE SCALE GENOMIC DNA]</scope>
    <source>
        <strain evidence="7 8">NBRC 103154</strain>
    </source>
</reference>
<dbReference type="InterPro" id="IPR036465">
    <property type="entry name" value="vWFA_dom_sf"/>
</dbReference>
<feature type="domain" description="VWFA" evidence="6">
    <location>
        <begin position="94"/>
        <end position="279"/>
    </location>
</feature>
<dbReference type="InterPro" id="IPR050768">
    <property type="entry name" value="UPF0353/GerABKA_families"/>
</dbReference>
<keyword evidence="1" id="KW-1003">Cell membrane</keyword>
<dbReference type="Gene3D" id="3.40.50.410">
    <property type="entry name" value="von Willebrand factor, type A domain"/>
    <property type="match status" value="1"/>
</dbReference>
<dbReference type="OrthoDB" id="6206554at2"/>